<dbReference type="EMBL" id="JXRA01000052">
    <property type="protein sequence ID" value="KIO76867.1"/>
    <property type="molecule type" value="Genomic_DNA"/>
</dbReference>
<evidence type="ECO:0000313" key="3">
    <source>
        <dbReference type="Proteomes" id="UP000032049"/>
    </source>
</evidence>
<dbReference type="Proteomes" id="UP000032049">
    <property type="component" value="Unassembled WGS sequence"/>
</dbReference>
<organism evidence="2 3">
    <name type="scientific">Pedobacter lusitanus</name>
    <dbReference type="NCBI Taxonomy" id="1503925"/>
    <lineage>
        <taxon>Bacteria</taxon>
        <taxon>Pseudomonadati</taxon>
        <taxon>Bacteroidota</taxon>
        <taxon>Sphingobacteriia</taxon>
        <taxon>Sphingobacteriales</taxon>
        <taxon>Sphingobacteriaceae</taxon>
        <taxon>Pedobacter</taxon>
    </lineage>
</organism>
<evidence type="ECO:0000256" key="1">
    <source>
        <dbReference type="SAM" id="MobiDB-lite"/>
    </source>
</evidence>
<dbReference type="STRING" id="1503925.TH53_12215"/>
<feature type="compositionally biased region" description="Basic and acidic residues" evidence="1">
    <location>
        <begin position="68"/>
        <end position="77"/>
    </location>
</feature>
<gene>
    <name evidence="2" type="ORF">TH53_12215</name>
</gene>
<name>A0A0D0GI09_9SPHI</name>
<protein>
    <submittedName>
        <fullName evidence="2">Uncharacterized protein</fullName>
    </submittedName>
</protein>
<reference evidence="2 3" key="1">
    <citation type="submission" date="2015-01" db="EMBL/GenBank/DDBJ databases">
        <title>Draft genome sequence of Pedobacter sp. NL19 isolated from sludge of an effluent treatment pond in an abandoned uranium mine.</title>
        <authorList>
            <person name="Santos T."/>
            <person name="Caetano T."/>
            <person name="Covas C."/>
            <person name="Cruz A."/>
            <person name="Mendo S."/>
        </authorList>
    </citation>
    <scope>NUCLEOTIDE SEQUENCE [LARGE SCALE GENOMIC DNA]</scope>
    <source>
        <strain evidence="2 3">NL19</strain>
    </source>
</reference>
<accession>A0A0D0GI09</accession>
<sequence length="97" mass="11064">MICKLCFWVLQKHNLPSQFGFCCRGLHTTFKEFIKFHYLVQRVKSALEVKNGKKHERGVTPPSNQAHTAHEKSKREGSSGTPNNGQVLCRGCKLDKH</sequence>
<keyword evidence="3" id="KW-1185">Reference proteome</keyword>
<proteinExistence type="predicted"/>
<dbReference type="AlphaFoldDB" id="A0A0D0GI09"/>
<evidence type="ECO:0000313" key="2">
    <source>
        <dbReference type="EMBL" id="KIO76867.1"/>
    </source>
</evidence>
<comment type="caution">
    <text evidence="2">The sequence shown here is derived from an EMBL/GenBank/DDBJ whole genome shotgun (WGS) entry which is preliminary data.</text>
</comment>
<feature type="region of interest" description="Disordered" evidence="1">
    <location>
        <begin position="50"/>
        <end position="97"/>
    </location>
</feature>